<evidence type="ECO:0000313" key="2">
    <source>
        <dbReference type="EMBL" id="KAK9682204.1"/>
    </source>
</evidence>
<dbReference type="AlphaFoldDB" id="A0AAW1I188"/>
<accession>A0AAW1I188</accession>
<organism evidence="2 3">
    <name type="scientific">Saponaria officinalis</name>
    <name type="common">Common soapwort</name>
    <name type="synonym">Lychnis saponaria</name>
    <dbReference type="NCBI Taxonomy" id="3572"/>
    <lineage>
        <taxon>Eukaryota</taxon>
        <taxon>Viridiplantae</taxon>
        <taxon>Streptophyta</taxon>
        <taxon>Embryophyta</taxon>
        <taxon>Tracheophyta</taxon>
        <taxon>Spermatophyta</taxon>
        <taxon>Magnoliopsida</taxon>
        <taxon>eudicotyledons</taxon>
        <taxon>Gunneridae</taxon>
        <taxon>Pentapetalae</taxon>
        <taxon>Caryophyllales</taxon>
        <taxon>Caryophyllaceae</taxon>
        <taxon>Caryophylleae</taxon>
        <taxon>Saponaria</taxon>
    </lineage>
</organism>
<evidence type="ECO:0000313" key="3">
    <source>
        <dbReference type="Proteomes" id="UP001443914"/>
    </source>
</evidence>
<reference evidence="2" key="1">
    <citation type="submission" date="2024-03" db="EMBL/GenBank/DDBJ databases">
        <title>WGS assembly of Saponaria officinalis var. Norfolk2.</title>
        <authorList>
            <person name="Jenkins J."/>
            <person name="Shu S."/>
            <person name="Grimwood J."/>
            <person name="Barry K."/>
            <person name="Goodstein D."/>
            <person name="Schmutz J."/>
            <person name="Leebens-Mack J."/>
            <person name="Osbourn A."/>
        </authorList>
    </citation>
    <scope>NUCLEOTIDE SEQUENCE [LARGE SCALE GENOMIC DNA]</scope>
    <source>
        <strain evidence="2">JIC</strain>
    </source>
</reference>
<keyword evidence="3" id="KW-1185">Reference proteome</keyword>
<protein>
    <submittedName>
        <fullName evidence="2">Uncharacterized protein</fullName>
    </submittedName>
</protein>
<proteinExistence type="predicted"/>
<feature type="compositionally biased region" description="Basic residues" evidence="1">
    <location>
        <begin position="510"/>
        <end position="523"/>
    </location>
</feature>
<feature type="region of interest" description="Disordered" evidence="1">
    <location>
        <begin position="501"/>
        <end position="538"/>
    </location>
</feature>
<comment type="caution">
    <text evidence="2">The sequence shown here is derived from an EMBL/GenBank/DDBJ whole genome shotgun (WGS) entry which is preliminary data.</text>
</comment>
<dbReference type="Proteomes" id="UP001443914">
    <property type="component" value="Unassembled WGS sequence"/>
</dbReference>
<evidence type="ECO:0000256" key="1">
    <source>
        <dbReference type="SAM" id="MobiDB-lite"/>
    </source>
</evidence>
<name>A0AAW1I188_SAPOF</name>
<gene>
    <name evidence="2" type="ORF">RND81_10G057600</name>
</gene>
<feature type="compositionally biased region" description="Basic and acidic residues" evidence="1">
    <location>
        <begin position="524"/>
        <end position="538"/>
    </location>
</feature>
<dbReference type="EMBL" id="JBDFQZ010000010">
    <property type="protein sequence ID" value="KAK9682204.1"/>
    <property type="molecule type" value="Genomic_DNA"/>
</dbReference>
<sequence length="538" mass="61668">MASLHFPQYEHELFYKYFNRLHEYVIRCPYPYQTWELCHVVYNGLNDETLMQVESLSEGNFINGLSYEEKWELFQFLAHDTEEWERYNSLPIQPQPPYSDAFNCHDNSSMSTEDMIRALATDTVIMKTDVAPLECNPSKSTEDMIRALMSNVDSSCANVTPSPCETNLDSQDLEDRVEQVTSHFDMCVTQEELDSYYIKWQAEQVDKCHDPLPLEPEVNHSYKEWDVNSEDDGFWDDDDEEDSYNLTHSSPLPSVSLSIDPSCAIGEITHVEDDALVLGVVSGDSTFEDLLDINVEGENEEVLIEVVSETKEKEVEILSDVGDDLLTLDIIVDTLPFGESLATVVGGEGISRNFQERKERVKDNYLLEVLPQKQKPPTAHLKKIHKVIFRVPYIFSFPYLILPFDSLSYKEPYHDLVADLEHCRGSNKCLLYTYTSFVHMLYQSLLSCYCYFTDSFASMFDKLLRALTCSALENQLADGDFDRKNGDSKLLESSLKCRVGEQMASSGRGRVAKSKKTKKPRQCKIREQLASEPRPVRE</sequence>